<evidence type="ECO:0000313" key="2">
    <source>
        <dbReference type="EMBL" id="RYQ98267.1"/>
    </source>
</evidence>
<evidence type="ECO:0008006" key="4">
    <source>
        <dbReference type="Google" id="ProtNLM"/>
    </source>
</evidence>
<evidence type="ECO:0000256" key="1">
    <source>
        <dbReference type="SAM" id="Phobius"/>
    </source>
</evidence>
<evidence type="ECO:0000313" key="3">
    <source>
        <dbReference type="Proteomes" id="UP000289738"/>
    </source>
</evidence>
<keyword evidence="1" id="KW-0812">Transmembrane</keyword>
<dbReference type="PANTHER" id="PTHR34204:SF2">
    <property type="entry name" value="RNA-BINDING ASCH DOMAIN PROTEIN"/>
    <property type="match status" value="1"/>
</dbReference>
<organism evidence="2 3">
    <name type="scientific">Arachis hypogaea</name>
    <name type="common">Peanut</name>
    <dbReference type="NCBI Taxonomy" id="3818"/>
    <lineage>
        <taxon>Eukaryota</taxon>
        <taxon>Viridiplantae</taxon>
        <taxon>Streptophyta</taxon>
        <taxon>Embryophyta</taxon>
        <taxon>Tracheophyta</taxon>
        <taxon>Spermatophyta</taxon>
        <taxon>Magnoliopsida</taxon>
        <taxon>eudicotyledons</taxon>
        <taxon>Gunneridae</taxon>
        <taxon>Pentapetalae</taxon>
        <taxon>rosids</taxon>
        <taxon>fabids</taxon>
        <taxon>Fabales</taxon>
        <taxon>Fabaceae</taxon>
        <taxon>Papilionoideae</taxon>
        <taxon>50 kb inversion clade</taxon>
        <taxon>dalbergioids sensu lato</taxon>
        <taxon>Dalbergieae</taxon>
        <taxon>Pterocarpus clade</taxon>
        <taxon>Arachis</taxon>
    </lineage>
</organism>
<comment type="caution">
    <text evidence="2">The sequence shown here is derived from an EMBL/GenBank/DDBJ whole genome shotgun (WGS) entry which is preliminary data.</text>
</comment>
<dbReference type="Gene3D" id="2.30.130.30">
    <property type="entry name" value="Hypothetical protein"/>
    <property type="match status" value="1"/>
</dbReference>
<feature type="transmembrane region" description="Helical" evidence="1">
    <location>
        <begin position="180"/>
        <end position="201"/>
    </location>
</feature>
<dbReference type="AlphaFoldDB" id="A0A444Y8U0"/>
<keyword evidence="1" id="KW-1133">Transmembrane helix</keyword>
<dbReference type="Proteomes" id="UP000289738">
    <property type="component" value="Chromosome B08"/>
</dbReference>
<reference evidence="2 3" key="1">
    <citation type="submission" date="2019-01" db="EMBL/GenBank/DDBJ databases">
        <title>Sequencing of cultivated peanut Arachis hypogaea provides insights into genome evolution and oil improvement.</title>
        <authorList>
            <person name="Chen X."/>
        </authorList>
    </citation>
    <scope>NUCLEOTIDE SEQUENCE [LARGE SCALE GENOMIC DNA]</scope>
    <source>
        <strain evidence="3">cv. Fuhuasheng</strain>
        <tissue evidence="2">Leaves</tissue>
    </source>
</reference>
<dbReference type="STRING" id="3818.A0A444Y8U0"/>
<sequence length="456" mass="51079">MKMEKCGSDCLEELVKFTLSNSQNYHIALSTEFCSTLLKDDPTQPSSSLDLLEGVPLYPLYKRLALVLLKCMDSQTFFWTGSCNSSVTNEIDNASVQKKHSEWHKLILDKISEILNILKSLSFEIHVQEPFFSQLKGRKFYHSLLTADGLKTVEGRCAGGKYSRFQCFTILKICDMPMSYMLPISLLFIFPFNFWNIWFSLSRIGLGNLILVNKSVVFEVQGIRWYPTFADMLETENLGKVLPGVDSVEKGVEIYRRFYTEEKEKSNGVLAIGVSKHTLQPYIPLANLFSELSYEGVQGLLGLMHTAGTIPDALPPPRSTLLASFSLLCNPDVRNSLTLGARALAKHACRSSSGYWGSLDGGDSNKNRLAMDVIKRLIAHCCWVNMHVVPPHGTVFEIRVAEGYGARWTEDGSKSPTWKMVTQKDGNTSSATIKASKSKVLMDSYGYLKVQIWGLN</sequence>
<protein>
    <recommendedName>
        <fullName evidence="4">ASCH domain-containing protein</fullName>
    </recommendedName>
</protein>
<dbReference type="EMBL" id="SDMP01000018">
    <property type="protein sequence ID" value="RYQ98267.1"/>
    <property type="molecule type" value="Genomic_DNA"/>
</dbReference>
<keyword evidence="1" id="KW-0472">Membrane</keyword>
<gene>
    <name evidence="2" type="ORF">Ahy_B08g094322</name>
</gene>
<accession>A0A444Y8U0</accession>
<name>A0A444Y8U0_ARAHY</name>
<dbReference type="SUPFAM" id="SSF88697">
    <property type="entry name" value="PUA domain-like"/>
    <property type="match status" value="1"/>
</dbReference>
<dbReference type="PANTHER" id="PTHR34204">
    <property type="entry name" value="RNA-BINDING ASCH DOMAIN PROTEIN"/>
    <property type="match status" value="1"/>
</dbReference>
<keyword evidence="3" id="KW-1185">Reference proteome</keyword>
<dbReference type="InterPro" id="IPR015947">
    <property type="entry name" value="PUA-like_sf"/>
</dbReference>
<proteinExistence type="predicted"/>